<reference evidence="1 2" key="1">
    <citation type="submission" date="2017-03" db="EMBL/GenBank/DDBJ databases">
        <title>Sulfur activation and transportation mechanism of thermophilic Archaea Acidianus manzaensis YN-25.</title>
        <authorList>
            <person name="Ma Y."/>
            <person name="Yang Y."/>
            <person name="Xia J."/>
        </authorList>
    </citation>
    <scope>NUCLEOTIDE SEQUENCE [LARGE SCALE GENOMIC DNA]</scope>
    <source>
        <strain evidence="1 2">YN-25</strain>
    </source>
</reference>
<organism evidence="1 2">
    <name type="scientific">Acidianus manzaensis</name>
    <dbReference type="NCBI Taxonomy" id="282676"/>
    <lineage>
        <taxon>Archaea</taxon>
        <taxon>Thermoproteota</taxon>
        <taxon>Thermoprotei</taxon>
        <taxon>Sulfolobales</taxon>
        <taxon>Sulfolobaceae</taxon>
        <taxon>Acidianus</taxon>
    </lineage>
</organism>
<proteinExistence type="predicted"/>
<evidence type="ECO:0000313" key="1">
    <source>
        <dbReference type="EMBL" id="ARM76231.1"/>
    </source>
</evidence>
<dbReference type="OrthoDB" id="34537at2157"/>
<dbReference type="STRING" id="282676.B6F84_09475"/>
<dbReference type="Proteomes" id="UP000193404">
    <property type="component" value="Chromosome"/>
</dbReference>
<sequence length="119" mass="13961">MNIPEDIKNALNENSCILCCDEFVICKTTELPKKYDAKTDLEVDREKGQVLLRNIINDDPNNPLYIEYFINRKFVDKISKEMKIDIIFVDNSWNERAKYTVKLMKDDISIIRREIGLGT</sequence>
<dbReference type="GeneID" id="41591153"/>
<accession>A0A1W6K0Z6</accession>
<dbReference type="KEGG" id="aman:B6F84_09475"/>
<dbReference type="EMBL" id="CP020477">
    <property type="protein sequence ID" value="ARM76231.1"/>
    <property type="molecule type" value="Genomic_DNA"/>
</dbReference>
<name>A0A1W6K0Z6_9CREN</name>
<protein>
    <submittedName>
        <fullName evidence="1">Uncharacterized protein</fullName>
    </submittedName>
</protein>
<dbReference type="AlphaFoldDB" id="A0A1W6K0Z6"/>
<keyword evidence="2" id="KW-1185">Reference proteome</keyword>
<dbReference type="RefSeq" id="WP_148692016.1">
    <property type="nucleotide sequence ID" value="NZ_CP020477.1"/>
</dbReference>
<evidence type="ECO:0000313" key="2">
    <source>
        <dbReference type="Proteomes" id="UP000193404"/>
    </source>
</evidence>
<gene>
    <name evidence="1" type="ORF">B6F84_09475</name>
</gene>